<gene>
    <name evidence="2" type="primary">tnpA</name>
    <name evidence="2" type="ORF">ACFQY0_09095</name>
</gene>
<feature type="domain" description="Transposase IS200-like" evidence="1">
    <location>
        <begin position="19"/>
        <end position="131"/>
    </location>
</feature>
<comment type="caution">
    <text evidence="2">The sequence shown here is derived from an EMBL/GenBank/DDBJ whole genome shotgun (WGS) entry which is preliminary data.</text>
</comment>
<dbReference type="PANTHER" id="PTHR33360">
    <property type="entry name" value="TRANSPOSASE FOR INSERTION SEQUENCE ELEMENT IS200"/>
    <property type="match status" value="1"/>
</dbReference>
<organism evidence="2 3">
    <name type="scientific">Haloferula chungangensis</name>
    <dbReference type="NCBI Taxonomy" id="1048331"/>
    <lineage>
        <taxon>Bacteria</taxon>
        <taxon>Pseudomonadati</taxon>
        <taxon>Verrucomicrobiota</taxon>
        <taxon>Verrucomicrobiia</taxon>
        <taxon>Verrucomicrobiales</taxon>
        <taxon>Verrucomicrobiaceae</taxon>
        <taxon>Haloferula</taxon>
    </lineage>
</organism>
<accession>A0ABW2L6H3</accession>
<evidence type="ECO:0000313" key="3">
    <source>
        <dbReference type="Proteomes" id="UP001596472"/>
    </source>
</evidence>
<dbReference type="EMBL" id="JBHTBS010000004">
    <property type="protein sequence ID" value="MFC7337329.1"/>
    <property type="molecule type" value="Genomic_DNA"/>
</dbReference>
<dbReference type="RefSeq" id="WP_379711519.1">
    <property type="nucleotide sequence ID" value="NZ_JBHTBS010000004.1"/>
</dbReference>
<dbReference type="PANTHER" id="PTHR33360:SF2">
    <property type="entry name" value="TRANSPOSASE FOR INSERTION SEQUENCE ELEMENT IS200"/>
    <property type="match status" value="1"/>
</dbReference>
<dbReference type="Pfam" id="PF01797">
    <property type="entry name" value="Y1_Tnp"/>
    <property type="match status" value="1"/>
</dbReference>
<dbReference type="SMART" id="SM01321">
    <property type="entry name" value="Y1_Tnp"/>
    <property type="match status" value="1"/>
</dbReference>
<dbReference type="NCBIfam" id="NF033573">
    <property type="entry name" value="transpos_IS200"/>
    <property type="match status" value="1"/>
</dbReference>
<dbReference type="InterPro" id="IPR036515">
    <property type="entry name" value="Transposase_17_sf"/>
</dbReference>
<protein>
    <submittedName>
        <fullName evidence="2">IS200/IS605 family transposase</fullName>
    </submittedName>
</protein>
<keyword evidence="3" id="KW-1185">Reference proteome</keyword>
<evidence type="ECO:0000259" key="1">
    <source>
        <dbReference type="SMART" id="SM01321"/>
    </source>
</evidence>
<dbReference type="SUPFAM" id="SSF143422">
    <property type="entry name" value="Transposase IS200-like"/>
    <property type="match status" value="1"/>
</dbReference>
<name>A0ABW2L6H3_9BACT</name>
<proteinExistence type="predicted"/>
<dbReference type="Proteomes" id="UP001596472">
    <property type="component" value="Unassembled WGS sequence"/>
</dbReference>
<dbReference type="Gene3D" id="3.30.70.1290">
    <property type="entry name" value="Transposase IS200-like"/>
    <property type="match status" value="1"/>
</dbReference>
<evidence type="ECO:0000313" key="2">
    <source>
        <dbReference type="EMBL" id="MFC7337329.1"/>
    </source>
</evidence>
<dbReference type="InterPro" id="IPR002686">
    <property type="entry name" value="Transposase_17"/>
</dbReference>
<sequence>MKPAPRQGCQPSRAMPSTYTCLHYHLVFSTKHREPWIGEGWRDELHSYMGGVVRGLDGQPEGIGGVADHVHLLVSLKPTNCLSDFMRELKKASSAWVKDSRFPGFQWQEGYAAFTVSASAREAVKRYIANQEEHHRTKSFREELVEFLEKSGVSYDPEYLD</sequence>
<reference evidence="3" key="1">
    <citation type="journal article" date="2019" name="Int. J. Syst. Evol. Microbiol.">
        <title>The Global Catalogue of Microorganisms (GCM) 10K type strain sequencing project: providing services to taxonomists for standard genome sequencing and annotation.</title>
        <authorList>
            <consortium name="The Broad Institute Genomics Platform"/>
            <consortium name="The Broad Institute Genome Sequencing Center for Infectious Disease"/>
            <person name="Wu L."/>
            <person name="Ma J."/>
        </authorList>
    </citation>
    <scope>NUCLEOTIDE SEQUENCE [LARGE SCALE GENOMIC DNA]</scope>
    <source>
        <strain evidence="3">CGMCC 4.1467</strain>
    </source>
</reference>